<feature type="transmembrane region" description="Helical" evidence="1">
    <location>
        <begin position="117"/>
        <end position="139"/>
    </location>
</feature>
<evidence type="ECO:0000256" key="1">
    <source>
        <dbReference type="SAM" id="Phobius"/>
    </source>
</evidence>
<evidence type="ECO:0000313" key="2">
    <source>
        <dbReference type="EMBL" id="VAI40324.1"/>
    </source>
</evidence>
<name>A0A9R1AUB5_TRITD</name>
<dbReference type="OMA" id="FPKWAID"/>
<keyword evidence="3" id="KW-1185">Reference proteome</keyword>
<proteinExistence type="predicted"/>
<accession>A0A9R1AUB5</accession>
<dbReference type="EMBL" id="LT934120">
    <property type="protein sequence ID" value="VAI40324.1"/>
    <property type="molecule type" value="Genomic_DNA"/>
</dbReference>
<evidence type="ECO:0008006" key="4">
    <source>
        <dbReference type="Google" id="ProtNLM"/>
    </source>
</evidence>
<organism evidence="2 3">
    <name type="scientific">Triticum turgidum subsp. durum</name>
    <name type="common">Durum wheat</name>
    <name type="synonym">Triticum durum</name>
    <dbReference type="NCBI Taxonomy" id="4567"/>
    <lineage>
        <taxon>Eukaryota</taxon>
        <taxon>Viridiplantae</taxon>
        <taxon>Streptophyta</taxon>
        <taxon>Embryophyta</taxon>
        <taxon>Tracheophyta</taxon>
        <taxon>Spermatophyta</taxon>
        <taxon>Magnoliopsida</taxon>
        <taxon>Liliopsida</taxon>
        <taxon>Poales</taxon>
        <taxon>Poaceae</taxon>
        <taxon>BOP clade</taxon>
        <taxon>Pooideae</taxon>
        <taxon>Triticodae</taxon>
        <taxon>Triticeae</taxon>
        <taxon>Triticinae</taxon>
        <taxon>Triticum</taxon>
    </lineage>
</organism>
<keyword evidence="1" id="KW-0812">Transmembrane</keyword>
<keyword evidence="1" id="KW-0472">Membrane</keyword>
<dbReference type="AlphaFoldDB" id="A0A9R1AUB5"/>
<evidence type="ECO:0000313" key="3">
    <source>
        <dbReference type="Proteomes" id="UP000324705"/>
    </source>
</evidence>
<gene>
    <name evidence="2" type="ORF">TRITD_5Bv1G247330</name>
</gene>
<protein>
    <recommendedName>
        <fullName evidence="4">Reverse transcriptase zinc-binding domain-containing protein</fullName>
    </recommendedName>
</protein>
<dbReference type="Proteomes" id="UP000324705">
    <property type="component" value="Chromosome 5B"/>
</dbReference>
<dbReference type="Gramene" id="TRITD5Bv1G247330.1">
    <property type="protein sequence ID" value="TRITD5Bv1G247330.1"/>
    <property type="gene ID" value="TRITD5Bv1G247330"/>
</dbReference>
<keyword evidence="1" id="KW-1133">Transmembrane helix</keyword>
<reference evidence="2 3" key="1">
    <citation type="submission" date="2017-09" db="EMBL/GenBank/DDBJ databases">
        <authorList>
            <consortium name="International Durum Wheat Genome Sequencing Consortium (IDWGSC)"/>
            <person name="Milanesi L."/>
        </authorList>
    </citation>
    <scope>NUCLEOTIDE SEQUENCE [LARGE SCALE GENOMIC DNA]</scope>
    <source>
        <strain evidence="3">cv. Svevo</strain>
    </source>
</reference>
<sequence length="149" mass="17380">MSIMKFPKWAIDAITSQMSHFFWGNIGDNHKYHLAKWGLVSQKKEWGGLGVPNLREFNMSLLAAWSKRFFDDRDSDWKKMLNYKYNVDRPNILWSRTGVGSPFWKSFTWAFSAAKTFYRWILGMGEIFLSGMIPGWVIVHSRLGFGTSL</sequence>